<evidence type="ECO:0000313" key="2">
    <source>
        <dbReference type="Proteomes" id="UP001283361"/>
    </source>
</evidence>
<name>A0AAE1CN95_9GAST</name>
<proteinExistence type="predicted"/>
<evidence type="ECO:0000313" key="1">
    <source>
        <dbReference type="EMBL" id="KAK3718469.1"/>
    </source>
</evidence>
<protein>
    <submittedName>
        <fullName evidence="1">Uncharacterized protein</fullName>
    </submittedName>
</protein>
<reference evidence="1" key="1">
    <citation type="journal article" date="2023" name="G3 (Bethesda)">
        <title>A reference genome for the long-term kleptoplast-retaining sea slug Elysia crispata morphotype clarki.</title>
        <authorList>
            <person name="Eastman K.E."/>
            <person name="Pendleton A.L."/>
            <person name="Shaikh M.A."/>
            <person name="Suttiyut T."/>
            <person name="Ogas R."/>
            <person name="Tomko P."/>
            <person name="Gavelis G."/>
            <person name="Widhalm J.R."/>
            <person name="Wisecaver J.H."/>
        </authorList>
    </citation>
    <scope>NUCLEOTIDE SEQUENCE</scope>
    <source>
        <strain evidence="1">ECLA1</strain>
    </source>
</reference>
<sequence length="83" mass="8935">MASHISSRTTVSISDEINSPQHASSMDIVLHLSRVTCFIVCPPAGIQHGSIAMKSFGETYAKLVIALRQAKMQAGTTAFEETK</sequence>
<organism evidence="1 2">
    <name type="scientific">Elysia crispata</name>
    <name type="common">lettuce slug</name>
    <dbReference type="NCBI Taxonomy" id="231223"/>
    <lineage>
        <taxon>Eukaryota</taxon>
        <taxon>Metazoa</taxon>
        <taxon>Spiralia</taxon>
        <taxon>Lophotrochozoa</taxon>
        <taxon>Mollusca</taxon>
        <taxon>Gastropoda</taxon>
        <taxon>Heterobranchia</taxon>
        <taxon>Euthyneura</taxon>
        <taxon>Panpulmonata</taxon>
        <taxon>Sacoglossa</taxon>
        <taxon>Placobranchoidea</taxon>
        <taxon>Plakobranchidae</taxon>
        <taxon>Elysia</taxon>
    </lineage>
</organism>
<gene>
    <name evidence="1" type="ORF">RRG08_006847</name>
</gene>
<keyword evidence="2" id="KW-1185">Reference proteome</keyword>
<dbReference type="Proteomes" id="UP001283361">
    <property type="component" value="Unassembled WGS sequence"/>
</dbReference>
<dbReference type="EMBL" id="JAWDGP010007437">
    <property type="protein sequence ID" value="KAK3718469.1"/>
    <property type="molecule type" value="Genomic_DNA"/>
</dbReference>
<accession>A0AAE1CN95</accession>
<comment type="caution">
    <text evidence="1">The sequence shown here is derived from an EMBL/GenBank/DDBJ whole genome shotgun (WGS) entry which is preliminary data.</text>
</comment>
<dbReference type="AlphaFoldDB" id="A0AAE1CN95"/>